<organism evidence="1 2">
    <name type="scientific">Azomonas agilis</name>
    <dbReference type="NCBI Taxonomy" id="116849"/>
    <lineage>
        <taxon>Bacteria</taxon>
        <taxon>Pseudomonadati</taxon>
        <taxon>Pseudomonadota</taxon>
        <taxon>Gammaproteobacteria</taxon>
        <taxon>Pseudomonadales</taxon>
        <taxon>Pseudomonadaceae</taxon>
        <taxon>Azomonas</taxon>
    </lineage>
</organism>
<proteinExistence type="predicted"/>
<name>A0A562J0L9_9GAMM</name>
<reference evidence="1 2" key="1">
    <citation type="submission" date="2019-07" db="EMBL/GenBank/DDBJ databases">
        <title>Genomic Encyclopedia of Type Strains, Phase I: the one thousand microbial genomes (KMG-I) project.</title>
        <authorList>
            <person name="Kyrpides N."/>
        </authorList>
    </citation>
    <scope>NUCLEOTIDE SEQUENCE [LARGE SCALE GENOMIC DNA]</scope>
    <source>
        <strain evidence="1 2">DSM 375</strain>
    </source>
</reference>
<gene>
    <name evidence="1" type="ORF">LX59_00747</name>
</gene>
<keyword evidence="2" id="KW-1185">Reference proteome</keyword>
<sequence>MKKYKICIIMMLKNEADLILPWVKYHGSIFGYTNLFIYDNGSDDKQTLSTLSFAKNLGANCIFDKCSPEDFKNKGDIFAALIKELDKNNPYDFYFPLDCDEFLSAKLNGNYVYTLEEISEALSIYERSPDQLKIGGCPTSNPVKPSFYRNVANQRKFFFAQGSCQKLDHGFHHGITKTGVTLQTNIVYFHFHYRNTLDTMQYHAKKKLDNNSTLDNYEHDTLKSYKGSGHHLTQYLIQSEKEYFQQFAQWDCEYIPSFEEKLKSLDLQLPYSTPLKQS</sequence>
<dbReference type="GO" id="GO:0016740">
    <property type="term" value="F:transferase activity"/>
    <property type="evidence" value="ECO:0007669"/>
    <property type="project" value="UniProtKB-KW"/>
</dbReference>
<dbReference type="Proteomes" id="UP000319627">
    <property type="component" value="Unassembled WGS sequence"/>
</dbReference>
<evidence type="ECO:0000313" key="1">
    <source>
        <dbReference type="EMBL" id="TWH76702.1"/>
    </source>
</evidence>
<keyword evidence="1" id="KW-0808">Transferase</keyword>
<dbReference type="Pfam" id="PF13704">
    <property type="entry name" value="Glyco_tranf_2_4"/>
    <property type="match status" value="1"/>
</dbReference>
<dbReference type="RefSeq" id="WP_144570487.1">
    <property type="nucleotide sequence ID" value="NZ_VLKG01000002.1"/>
</dbReference>
<dbReference type="EMBL" id="VLKG01000002">
    <property type="protein sequence ID" value="TWH76702.1"/>
    <property type="molecule type" value="Genomic_DNA"/>
</dbReference>
<dbReference type="AlphaFoldDB" id="A0A562J0L9"/>
<dbReference type="OrthoDB" id="1997677at2"/>
<accession>A0A562J0L9</accession>
<comment type="caution">
    <text evidence="1">The sequence shown here is derived from an EMBL/GenBank/DDBJ whole genome shotgun (WGS) entry which is preliminary data.</text>
</comment>
<evidence type="ECO:0000313" key="2">
    <source>
        <dbReference type="Proteomes" id="UP000319627"/>
    </source>
</evidence>
<protein>
    <submittedName>
        <fullName evidence="1">Glycosyl transferase family 2</fullName>
    </submittedName>
</protein>